<name>A0ABV9U3C1_9ACTN</name>
<comment type="caution">
    <text evidence="3">The sequence shown here is derived from an EMBL/GenBank/DDBJ whole genome shotgun (WGS) entry which is preliminary data.</text>
</comment>
<proteinExistence type="predicted"/>
<evidence type="ECO:0000256" key="2">
    <source>
        <dbReference type="SAM" id="Phobius"/>
    </source>
</evidence>
<dbReference type="EMBL" id="JBHSIT010000006">
    <property type="protein sequence ID" value="MFC4910101.1"/>
    <property type="molecule type" value="Genomic_DNA"/>
</dbReference>
<keyword evidence="2" id="KW-0812">Transmembrane</keyword>
<feature type="region of interest" description="Disordered" evidence="1">
    <location>
        <begin position="1"/>
        <end position="30"/>
    </location>
</feature>
<sequence>MSDSKAGDVPDGGARQSDAGKGHTGGGGSHAGRPGSWAAVAVVFLGFLLGGLALCLGPNWVLFVIGAVVIVVGVVACGVVHLFSDVVVDAPRVIPEIVDYSLFGHRSDRRRGGAEGETADYAVRTDTQNFPHG</sequence>
<evidence type="ECO:0000313" key="3">
    <source>
        <dbReference type="EMBL" id="MFC4910101.1"/>
    </source>
</evidence>
<evidence type="ECO:0000256" key="1">
    <source>
        <dbReference type="SAM" id="MobiDB-lite"/>
    </source>
</evidence>
<organism evidence="3 4">
    <name type="scientific">Actinomadura gamaensis</name>
    <dbReference type="NCBI Taxonomy" id="1763541"/>
    <lineage>
        <taxon>Bacteria</taxon>
        <taxon>Bacillati</taxon>
        <taxon>Actinomycetota</taxon>
        <taxon>Actinomycetes</taxon>
        <taxon>Streptosporangiales</taxon>
        <taxon>Thermomonosporaceae</taxon>
        <taxon>Actinomadura</taxon>
    </lineage>
</organism>
<dbReference type="RefSeq" id="WP_378258138.1">
    <property type="nucleotide sequence ID" value="NZ_JBHSIT010000006.1"/>
</dbReference>
<dbReference type="NCBIfam" id="NF041681">
    <property type="entry name" value="HGxxPAAW"/>
    <property type="match status" value="1"/>
</dbReference>
<feature type="transmembrane region" description="Helical" evidence="2">
    <location>
        <begin position="60"/>
        <end position="83"/>
    </location>
</feature>
<protein>
    <submittedName>
        <fullName evidence="3">HGxxPAAW family protein</fullName>
    </submittedName>
</protein>
<keyword evidence="4" id="KW-1185">Reference proteome</keyword>
<keyword evidence="2" id="KW-0472">Membrane</keyword>
<reference evidence="4" key="1">
    <citation type="journal article" date="2019" name="Int. J. Syst. Evol. Microbiol.">
        <title>The Global Catalogue of Microorganisms (GCM) 10K type strain sequencing project: providing services to taxonomists for standard genome sequencing and annotation.</title>
        <authorList>
            <consortium name="The Broad Institute Genomics Platform"/>
            <consortium name="The Broad Institute Genome Sequencing Center for Infectious Disease"/>
            <person name="Wu L."/>
            <person name="Ma J."/>
        </authorList>
    </citation>
    <scope>NUCLEOTIDE SEQUENCE [LARGE SCALE GENOMIC DNA]</scope>
    <source>
        <strain evidence="4">KLKA75</strain>
    </source>
</reference>
<feature type="transmembrane region" description="Helical" evidence="2">
    <location>
        <begin position="37"/>
        <end position="54"/>
    </location>
</feature>
<gene>
    <name evidence="3" type="ORF">ACFPCY_22490</name>
</gene>
<keyword evidence="2" id="KW-1133">Transmembrane helix</keyword>
<accession>A0ABV9U3C1</accession>
<dbReference type="Proteomes" id="UP001595872">
    <property type="component" value="Unassembled WGS sequence"/>
</dbReference>
<evidence type="ECO:0000313" key="4">
    <source>
        <dbReference type="Proteomes" id="UP001595872"/>
    </source>
</evidence>